<dbReference type="OrthoDB" id="538223at2759"/>
<evidence type="ECO:0000313" key="5">
    <source>
        <dbReference type="EMBL" id="KIK37026.1"/>
    </source>
</evidence>
<dbReference type="Pfam" id="PF00400">
    <property type="entry name" value="WD40"/>
    <property type="match status" value="7"/>
</dbReference>
<dbReference type="PANTHER" id="PTHR22847:SF637">
    <property type="entry name" value="WD REPEAT DOMAIN 5B"/>
    <property type="match status" value="1"/>
</dbReference>
<feature type="compositionally biased region" description="Basic and acidic residues" evidence="4">
    <location>
        <begin position="496"/>
        <end position="507"/>
    </location>
</feature>
<reference evidence="6" key="2">
    <citation type="submission" date="2015-01" db="EMBL/GenBank/DDBJ databases">
        <title>Evolutionary Origins and Diversification of the Mycorrhizal Mutualists.</title>
        <authorList>
            <consortium name="DOE Joint Genome Institute"/>
            <consortium name="Mycorrhizal Genomics Consortium"/>
            <person name="Kohler A."/>
            <person name="Kuo A."/>
            <person name="Nagy L.G."/>
            <person name="Floudas D."/>
            <person name="Copeland A."/>
            <person name="Barry K.W."/>
            <person name="Cichocki N."/>
            <person name="Veneault-Fourrey C."/>
            <person name="LaButti K."/>
            <person name="Lindquist E.A."/>
            <person name="Lipzen A."/>
            <person name="Lundell T."/>
            <person name="Morin E."/>
            <person name="Murat C."/>
            <person name="Riley R."/>
            <person name="Ohm R."/>
            <person name="Sun H."/>
            <person name="Tunlid A."/>
            <person name="Henrissat B."/>
            <person name="Grigoriev I.V."/>
            <person name="Hibbett D.S."/>
            <person name="Martin F."/>
        </authorList>
    </citation>
    <scope>NUCLEOTIDE SEQUENCE [LARGE SCALE GENOMIC DNA]</scope>
    <source>
        <strain evidence="6">UH-Slu-Lm8-n1</strain>
    </source>
</reference>
<gene>
    <name evidence="5" type="ORF">CY34DRAFT_810778</name>
</gene>
<feature type="repeat" description="WD" evidence="3">
    <location>
        <begin position="88"/>
        <end position="129"/>
    </location>
</feature>
<organism evidence="5 6">
    <name type="scientific">Suillus luteus UH-Slu-Lm8-n1</name>
    <dbReference type="NCBI Taxonomy" id="930992"/>
    <lineage>
        <taxon>Eukaryota</taxon>
        <taxon>Fungi</taxon>
        <taxon>Dikarya</taxon>
        <taxon>Basidiomycota</taxon>
        <taxon>Agaricomycotina</taxon>
        <taxon>Agaricomycetes</taxon>
        <taxon>Agaricomycetidae</taxon>
        <taxon>Boletales</taxon>
        <taxon>Suillineae</taxon>
        <taxon>Suillaceae</taxon>
        <taxon>Suillus</taxon>
    </lineage>
</organism>
<dbReference type="InterPro" id="IPR020472">
    <property type="entry name" value="WD40_PAC1"/>
</dbReference>
<name>A0A0D0A637_9AGAM</name>
<dbReference type="STRING" id="930992.A0A0D0A637"/>
<evidence type="ECO:0000256" key="2">
    <source>
        <dbReference type="ARBA" id="ARBA00022737"/>
    </source>
</evidence>
<dbReference type="AlphaFoldDB" id="A0A0D0A637"/>
<evidence type="ECO:0000256" key="1">
    <source>
        <dbReference type="ARBA" id="ARBA00022574"/>
    </source>
</evidence>
<keyword evidence="2" id="KW-0677">Repeat</keyword>
<evidence type="ECO:0000313" key="6">
    <source>
        <dbReference type="Proteomes" id="UP000054485"/>
    </source>
</evidence>
<feature type="repeat" description="WD" evidence="3">
    <location>
        <begin position="297"/>
        <end position="328"/>
    </location>
</feature>
<feature type="repeat" description="WD" evidence="3">
    <location>
        <begin position="255"/>
        <end position="290"/>
    </location>
</feature>
<dbReference type="SMART" id="SM00320">
    <property type="entry name" value="WD40"/>
    <property type="match status" value="7"/>
</dbReference>
<feature type="region of interest" description="Disordered" evidence="4">
    <location>
        <begin position="561"/>
        <end position="601"/>
    </location>
</feature>
<feature type="compositionally biased region" description="Polar residues" evidence="4">
    <location>
        <begin position="575"/>
        <end position="592"/>
    </location>
</feature>
<reference evidence="5 6" key="1">
    <citation type="submission" date="2014-04" db="EMBL/GenBank/DDBJ databases">
        <authorList>
            <consortium name="DOE Joint Genome Institute"/>
            <person name="Kuo A."/>
            <person name="Ruytinx J."/>
            <person name="Rineau F."/>
            <person name="Colpaert J."/>
            <person name="Kohler A."/>
            <person name="Nagy L.G."/>
            <person name="Floudas D."/>
            <person name="Copeland A."/>
            <person name="Barry K.W."/>
            <person name="Cichocki N."/>
            <person name="Veneault-Fourrey C."/>
            <person name="LaButti K."/>
            <person name="Lindquist E.A."/>
            <person name="Lipzen A."/>
            <person name="Lundell T."/>
            <person name="Morin E."/>
            <person name="Murat C."/>
            <person name="Sun H."/>
            <person name="Tunlid A."/>
            <person name="Henrissat B."/>
            <person name="Grigoriev I.V."/>
            <person name="Hibbett D.S."/>
            <person name="Martin F."/>
            <person name="Nordberg H.P."/>
            <person name="Cantor M.N."/>
            <person name="Hua S.X."/>
        </authorList>
    </citation>
    <scope>NUCLEOTIDE SEQUENCE [LARGE SCALE GENOMIC DNA]</scope>
    <source>
        <strain evidence="5 6">UH-Slu-Lm8-n1</strain>
    </source>
</reference>
<sequence>MAWLDSQIPEDFYVLNPRAAALRNPAPTMFSKTKKTPAVTPQHTMRGHTRWVNGVVHLPDGRQIVTCSTDGLLRLWDLENGTQIGKNWRDETTGVWSIALSPDGKTVVSGGNNGNVRLWDIETRMTIAKWTGHTHVVGALCWSADGKQVLSGSWDGTARVRDVKSGKTVLTIRTGHQWVNAVIYSPDAKKIVTGGRDEDAVKIWDAKTDKLLKKLKQDDAVWSLAWTSDGEKLICGSLQIRIFNTATWEEITILKPGHRHFVYAITLSRNERLLASASLDNTTRLWNLDTNLPVGPPLQHENNVRCAALSADGKLLVTGCQNGNVYTWAIHPILKKAGLDDQLSNGINIEASQVESKRERTAHSSLSDKSFLRADATRCHNEFGDVDELPSRFFDGMDFSPTGDVHSHASARALLAHLSSLFHRFRPNNVDVNELPQPSTPSALHLRVLLARMSSLFRRSPPENDAPNELQQPSTPSPSRPRALFARLSSLLYRPRLDADEETDHHPTTPSSLRPAALIDRLSSLFRFQVHANEEIELLQCPRHPRVVEVAAVRDREVIFTAPPPPQKAQQQTQSHDQGSSTTQHAPGTNPNAPRPRHPHPLPVRLLAHLVLFLCCAPQKAAGNAQSTQQEQGQT</sequence>
<feature type="repeat" description="WD" evidence="3">
    <location>
        <begin position="45"/>
        <end position="86"/>
    </location>
</feature>
<dbReference type="SUPFAM" id="SSF50978">
    <property type="entry name" value="WD40 repeat-like"/>
    <property type="match status" value="1"/>
</dbReference>
<dbReference type="HOGENOM" id="CLU_000288_57_37_1"/>
<dbReference type="InterPro" id="IPR015943">
    <property type="entry name" value="WD40/YVTN_repeat-like_dom_sf"/>
</dbReference>
<dbReference type="InterPro" id="IPR001680">
    <property type="entry name" value="WD40_rpt"/>
</dbReference>
<dbReference type="CDD" id="cd00200">
    <property type="entry name" value="WD40"/>
    <property type="match status" value="1"/>
</dbReference>
<evidence type="ECO:0000256" key="4">
    <source>
        <dbReference type="SAM" id="MobiDB-lite"/>
    </source>
</evidence>
<keyword evidence="6" id="KW-1185">Reference proteome</keyword>
<dbReference type="Gene3D" id="2.130.10.10">
    <property type="entry name" value="YVTN repeat-like/Quinoprotein amine dehydrogenase"/>
    <property type="match status" value="2"/>
</dbReference>
<keyword evidence="1 3" id="KW-0853">WD repeat</keyword>
<evidence type="ECO:0008006" key="7">
    <source>
        <dbReference type="Google" id="ProtNLM"/>
    </source>
</evidence>
<evidence type="ECO:0000256" key="3">
    <source>
        <dbReference type="PROSITE-ProRule" id="PRU00221"/>
    </source>
</evidence>
<dbReference type="GO" id="GO:1990234">
    <property type="term" value="C:transferase complex"/>
    <property type="evidence" value="ECO:0007669"/>
    <property type="project" value="UniProtKB-ARBA"/>
</dbReference>
<dbReference type="InParanoid" id="A0A0D0A637"/>
<dbReference type="EMBL" id="KN835480">
    <property type="protein sequence ID" value="KIK37026.1"/>
    <property type="molecule type" value="Genomic_DNA"/>
</dbReference>
<dbReference type="PROSITE" id="PS50294">
    <property type="entry name" value="WD_REPEATS_REGION"/>
    <property type="match status" value="4"/>
</dbReference>
<dbReference type="Proteomes" id="UP000054485">
    <property type="component" value="Unassembled WGS sequence"/>
</dbReference>
<protein>
    <recommendedName>
        <fullName evidence="7">WD40 repeat-like protein</fullName>
    </recommendedName>
</protein>
<feature type="region of interest" description="Disordered" evidence="4">
    <location>
        <begin position="496"/>
        <end position="515"/>
    </location>
</feature>
<accession>A0A0D0A637</accession>
<dbReference type="InterPro" id="IPR019775">
    <property type="entry name" value="WD40_repeat_CS"/>
</dbReference>
<proteinExistence type="predicted"/>
<feature type="region of interest" description="Disordered" evidence="4">
    <location>
        <begin position="458"/>
        <end position="481"/>
    </location>
</feature>
<dbReference type="InterPro" id="IPR036322">
    <property type="entry name" value="WD40_repeat_dom_sf"/>
</dbReference>
<dbReference type="PANTHER" id="PTHR22847">
    <property type="entry name" value="WD40 REPEAT PROTEIN"/>
    <property type="match status" value="1"/>
</dbReference>
<dbReference type="PROSITE" id="PS50082">
    <property type="entry name" value="WD_REPEATS_2"/>
    <property type="match status" value="5"/>
</dbReference>
<feature type="repeat" description="WD" evidence="3">
    <location>
        <begin position="130"/>
        <end position="171"/>
    </location>
</feature>
<dbReference type="PROSITE" id="PS00678">
    <property type="entry name" value="WD_REPEATS_1"/>
    <property type="match status" value="3"/>
</dbReference>
<dbReference type="PRINTS" id="PR00320">
    <property type="entry name" value="GPROTEINBRPT"/>
</dbReference>